<dbReference type="EMBL" id="JBHTMK010000053">
    <property type="protein sequence ID" value="MFD1371965.1"/>
    <property type="molecule type" value="Genomic_DNA"/>
</dbReference>
<dbReference type="InterPro" id="IPR036390">
    <property type="entry name" value="WH_DNA-bd_sf"/>
</dbReference>
<keyword evidence="3" id="KW-1185">Reference proteome</keyword>
<proteinExistence type="predicted"/>
<dbReference type="InterPro" id="IPR011991">
    <property type="entry name" value="ArsR-like_HTH"/>
</dbReference>
<name>A0ABW4AMU5_9ACTN</name>
<dbReference type="InterPro" id="IPR036388">
    <property type="entry name" value="WH-like_DNA-bd_sf"/>
</dbReference>
<evidence type="ECO:0000313" key="2">
    <source>
        <dbReference type="EMBL" id="MFD1371965.1"/>
    </source>
</evidence>
<gene>
    <name evidence="2" type="ORF">ACFQ5G_42140</name>
</gene>
<protein>
    <submittedName>
        <fullName evidence="2">ArsR/SmtB family transcription factor</fullName>
    </submittedName>
</protein>
<reference evidence="3" key="1">
    <citation type="journal article" date="2019" name="Int. J. Syst. Evol. Microbiol.">
        <title>The Global Catalogue of Microorganisms (GCM) 10K type strain sequencing project: providing services to taxonomists for standard genome sequencing and annotation.</title>
        <authorList>
            <consortium name="The Broad Institute Genomics Platform"/>
            <consortium name="The Broad Institute Genome Sequencing Center for Infectious Disease"/>
            <person name="Wu L."/>
            <person name="Ma J."/>
        </authorList>
    </citation>
    <scope>NUCLEOTIDE SEQUENCE [LARGE SCALE GENOMIC DNA]</scope>
    <source>
        <strain evidence="3">CCM 7526</strain>
    </source>
</reference>
<feature type="domain" description="HTH arsR-type" evidence="1">
    <location>
        <begin position="9"/>
        <end position="88"/>
    </location>
</feature>
<dbReference type="SUPFAM" id="SSF46785">
    <property type="entry name" value="Winged helix' DNA-binding domain"/>
    <property type="match status" value="1"/>
</dbReference>
<comment type="caution">
    <text evidence="2">The sequence shown here is derived from an EMBL/GenBank/DDBJ whole genome shotgun (WGS) entry which is preliminary data.</text>
</comment>
<evidence type="ECO:0000313" key="3">
    <source>
        <dbReference type="Proteomes" id="UP001597183"/>
    </source>
</evidence>
<organism evidence="2 3">
    <name type="scientific">Actinoplanes sichuanensis</name>
    <dbReference type="NCBI Taxonomy" id="512349"/>
    <lineage>
        <taxon>Bacteria</taxon>
        <taxon>Bacillati</taxon>
        <taxon>Actinomycetota</taxon>
        <taxon>Actinomycetes</taxon>
        <taxon>Micromonosporales</taxon>
        <taxon>Micromonosporaceae</taxon>
        <taxon>Actinoplanes</taxon>
    </lineage>
</organism>
<evidence type="ECO:0000259" key="1">
    <source>
        <dbReference type="SMART" id="SM00418"/>
    </source>
</evidence>
<dbReference type="CDD" id="cd00090">
    <property type="entry name" value="HTH_ARSR"/>
    <property type="match status" value="1"/>
</dbReference>
<dbReference type="RefSeq" id="WP_317787064.1">
    <property type="nucleotide sequence ID" value="NZ_AP028461.1"/>
</dbReference>
<dbReference type="Proteomes" id="UP001597183">
    <property type="component" value="Unassembled WGS sequence"/>
</dbReference>
<dbReference type="InterPro" id="IPR001845">
    <property type="entry name" value="HTH_ArsR_DNA-bd_dom"/>
</dbReference>
<dbReference type="SMART" id="SM00418">
    <property type="entry name" value="HTH_ARSR"/>
    <property type="match status" value="1"/>
</dbReference>
<dbReference type="Gene3D" id="1.10.10.10">
    <property type="entry name" value="Winged helix-like DNA-binding domain superfamily/Winged helix DNA-binding domain"/>
    <property type="match status" value="1"/>
</dbReference>
<accession>A0ABW4AMU5</accession>
<dbReference type="Pfam" id="PF12840">
    <property type="entry name" value="HTH_20"/>
    <property type="match status" value="1"/>
</dbReference>
<sequence>MRRNLTDIDSLKALAHPLRQQMFTHLNRFGPATSADLATRFTVDRGAASYHLRQLERFGFVEEDTDRSAGRRRYWKAIALDLRLPYDSDDPTVSAAADAIGQQWMDQGQRDLHTYLADRTAFGEFGEAAMHSFSSTSLTAEELTRFAEEYVAFISRWHRYPVEATDGARPITVLFNAFPTPS</sequence>